<evidence type="ECO:0000313" key="2">
    <source>
        <dbReference type="EMBL" id="RBP41370.1"/>
    </source>
</evidence>
<keyword evidence="3" id="KW-1185">Reference proteome</keyword>
<evidence type="ECO:0000256" key="1">
    <source>
        <dbReference type="SAM" id="SignalP"/>
    </source>
</evidence>
<proteinExistence type="predicted"/>
<organism evidence="2 3">
    <name type="scientific">Roseimicrobium gellanilyticum</name>
    <dbReference type="NCBI Taxonomy" id="748857"/>
    <lineage>
        <taxon>Bacteria</taxon>
        <taxon>Pseudomonadati</taxon>
        <taxon>Verrucomicrobiota</taxon>
        <taxon>Verrucomicrobiia</taxon>
        <taxon>Verrucomicrobiales</taxon>
        <taxon>Verrucomicrobiaceae</taxon>
        <taxon>Roseimicrobium</taxon>
    </lineage>
</organism>
<dbReference type="AlphaFoldDB" id="A0A366HH26"/>
<feature type="signal peptide" evidence="1">
    <location>
        <begin position="1"/>
        <end position="25"/>
    </location>
</feature>
<feature type="chain" id="PRO_5016578297" description="Neutral/alkaline ceramidase-like enzyme" evidence="1">
    <location>
        <begin position="26"/>
        <end position="485"/>
    </location>
</feature>
<gene>
    <name evidence="2" type="ORF">DES53_107201</name>
</gene>
<dbReference type="RefSeq" id="WP_170157234.1">
    <property type="nucleotide sequence ID" value="NZ_QNRR01000007.1"/>
</dbReference>
<dbReference type="Proteomes" id="UP000253426">
    <property type="component" value="Unassembled WGS sequence"/>
</dbReference>
<evidence type="ECO:0008006" key="4">
    <source>
        <dbReference type="Google" id="ProtNLM"/>
    </source>
</evidence>
<comment type="caution">
    <text evidence="2">The sequence shown here is derived from an EMBL/GenBank/DDBJ whole genome shotgun (WGS) entry which is preliminary data.</text>
</comment>
<name>A0A366HH26_9BACT</name>
<dbReference type="EMBL" id="QNRR01000007">
    <property type="protein sequence ID" value="RBP41370.1"/>
    <property type="molecule type" value="Genomic_DNA"/>
</dbReference>
<accession>A0A366HH26</accession>
<reference evidence="2 3" key="1">
    <citation type="submission" date="2018-06" db="EMBL/GenBank/DDBJ databases">
        <title>Genomic Encyclopedia of Type Strains, Phase IV (KMG-IV): sequencing the most valuable type-strain genomes for metagenomic binning, comparative biology and taxonomic classification.</title>
        <authorList>
            <person name="Goeker M."/>
        </authorList>
    </citation>
    <scope>NUCLEOTIDE SEQUENCE [LARGE SCALE GENOMIC DNA]</scope>
    <source>
        <strain evidence="2 3">DSM 25532</strain>
    </source>
</reference>
<sequence>MTRWSFLLLPVLLATCILMPSAIYAAGTLRAGAYAQDISPTKFPSAVNGSMKGGFAQAITDPMHARCVAIHDGAVEIILCVVDACMIPQDICDKAKEIASKRTGVPAGQIMISATHTHSAAALGPAFQSDPDMDYVATVPALIAEGLIKAHENLEPAEIAWGFGSDPSQVFNRRWRVKEQEQYENPFSVTTDRAWMNPGAQNPKVSVPAGPVDPDVGILAVRSAEDKRPLALLANYSLHYVGGNPAISADYFAAFAHEMAGRLKATDTRYQGKPAFVGIMSNGTSGDINNINFASPIRLKRQPGEQIKNVARSVADAAMGAYDNLKWSPTTMLGTSETVLQLGVRKADAAGLAQARQILETVPKDKDGQWADRKAIYARETVKLADYPDKVPVKLQAYRIGDLSIATIPCETFVEIGLDLKKSTPFTRHFTVSLANGYNGYLPTPEQHKLGGYETWRARSSYLEVDASTKIAEKLKSMLAELKAK</sequence>
<evidence type="ECO:0000313" key="3">
    <source>
        <dbReference type="Proteomes" id="UP000253426"/>
    </source>
</evidence>
<keyword evidence="1" id="KW-0732">Signal</keyword>
<protein>
    <recommendedName>
        <fullName evidence="4">Neutral/alkaline ceramidase-like enzyme</fullName>
    </recommendedName>
</protein>